<dbReference type="InterPro" id="IPR038765">
    <property type="entry name" value="Papain-like_cys_pep_sf"/>
</dbReference>
<dbReference type="PANTHER" id="PTHR46468:SF1">
    <property type="entry name" value="SENTRIN-SPECIFIC PROTEASE 8"/>
    <property type="match status" value="1"/>
</dbReference>
<comment type="similarity">
    <text evidence="1">Belongs to the peptidase C48 family.</text>
</comment>
<gene>
    <name evidence="8" type="ORF">FSPOR_8772</name>
</gene>
<dbReference type="InterPro" id="IPR044613">
    <property type="entry name" value="Nep1/2-like"/>
</dbReference>
<name>A0A395RSR8_FUSSP</name>
<dbReference type="GO" id="GO:0008234">
    <property type="term" value="F:cysteine-type peptidase activity"/>
    <property type="evidence" value="ECO:0007669"/>
    <property type="project" value="UniProtKB-KW"/>
</dbReference>
<feature type="region of interest" description="Disordered" evidence="6">
    <location>
        <begin position="1"/>
        <end position="22"/>
    </location>
</feature>
<sequence length="793" mass="87076">MDVPGPDGQPVAGKTHASSKAFHSSDDANILSKLKQFIGNCVDISPTVDKPPEKIVKSKFDDLPPSNRMGVISTLKSEWPKINAMKRVVETADRSLKRKTKNTSNIAFLDREWNGRRNWAPAPWFNPWDGDGMGENIVTPITTATKIALRHGVPLQPLWQPGGELFEAVSNGARHRSFADKLRDGRAALSSRLADLAARKNVNGFDEVDEDAEDSGLPLIEDQSAVKRPRTSLSPTGASFSTSSPAPEVNRGFMEVSSDREVDVSVDNLKRFQSSPMPSMIPSCASSPSPKASHSDTQALVKNMAGKTDVPEGIATSRNSKLFHDDPSSPRLLTDHHDMVFDQVEREAGHDKTQSTSTAVSVKVAVKLARDALKDRGAMLPSESLAVVIQSFRATMVIESAKIMDPLWFQVDGHQRQGHAPSGFEKALRQCQTIFIPLHHSVGCKHWTLAVMNTSSARVEHYDSMYSAERAKDTENVFTTVTGSSGSVHFRSVPTPQQKDSISCGVFMLDILNCLVHRRPVPPDIDPTSSRNKYLSLLQIQHGEKSPIHSTPRKGHAELEDLIWRGQNNITLRAPFTARPGTRSLPIDDKLTNTASTQTSAKGPFNNLPSGEPGANNSLSADLPKAYPASPRSPAIPPTTRMMETAVAEWLEANTNDDPTAHIKELKSDLADHEAELQSLQNRKTLRDSLIVSLNPTYRVLATTGSMPADQPGSLWKSEEDQRRVEKQMTHIRAAVDMAVDELTVDEEKIAGIETSIGLLRTNLENLEKKEKQFEAVEAMRNALDLVQGVFDH</sequence>
<keyword evidence="3" id="KW-0378">Hydrolase</keyword>
<reference evidence="8 9" key="1">
    <citation type="journal article" date="2018" name="PLoS Pathog.">
        <title>Evolution of structural diversity of trichothecenes, a family of toxins produced by plant pathogenic and entomopathogenic fungi.</title>
        <authorList>
            <person name="Proctor R.H."/>
            <person name="McCormick S.P."/>
            <person name="Kim H.S."/>
            <person name="Cardoza R.E."/>
            <person name="Stanley A.M."/>
            <person name="Lindo L."/>
            <person name="Kelly A."/>
            <person name="Brown D.W."/>
            <person name="Lee T."/>
            <person name="Vaughan M.M."/>
            <person name="Alexander N.J."/>
            <person name="Busman M."/>
            <person name="Gutierrez S."/>
        </authorList>
    </citation>
    <scope>NUCLEOTIDE SEQUENCE [LARGE SCALE GENOMIC DNA]</scope>
    <source>
        <strain evidence="8 9">NRRL 3299</strain>
    </source>
</reference>
<feature type="region of interest" description="Disordered" evidence="6">
    <location>
        <begin position="207"/>
        <end position="250"/>
    </location>
</feature>
<keyword evidence="5" id="KW-0175">Coiled coil</keyword>
<dbReference type="PROSITE" id="PS50600">
    <property type="entry name" value="ULP_PROTEASE"/>
    <property type="match status" value="1"/>
</dbReference>
<organism evidence="8 9">
    <name type="scientific">Fusarium sporotrichioides</name>
    <dbReference type="NCBI Taxonomy" id="5514"/>
    <lineage>
        <taxon>Eukaryota</taxon>
        <taxon>Fungi</taxon>
        <taxon>Dikarya</taxon>
        <taxon>Ascomycota</taxon>
        <taxon>Pezizomycotina</taxon>
        <taxon>Sordariomycetes</taxon>
        <taxon>Hypocreomycetidae</taxon>
        <taxon>Hypocreales</taxon>
        <taxon>Nectriaceae</taxon>
        <taxon>Fusarium</taxon>
    </lineage>
</organism>
<dbReference type="PANTHER" id="PTHR46468">
    <property type="entry name" value="SENTRIN-SPECIFIC PROTEASE 8"/>
    <property type="match status" value="1"/>
</dbReference>
<dbReference type="GO" id="GO:0019784">
    <property type="term" value="F:deNEDDylase activity"/>
    <property type="evidence" value="ECO:0007669"/>
    <property type="project" value="InterPro"/>
</dbReference>
<evidence type="ECO:0000256" key="1">
    <source>
        <dbReference type="ARBA" id="ARBA00005234"/>
    </source>
</evidence>
<feature type="region of interest" description="Disordered" evidence="6">
    <location>
        <begin position="273"/>
        <end position="294"/>
    </location>
</feature>
<dbReference type="GO" id="GO:0000338">
    <property type="term" value="P:protein deneddylation"/>
    <property type="evidence" value="ECO:0007669"/>
    <property type="project" value="TreeGrafter"/>
</dbReference>
<keyword evidence="4" id="KW-0788">Thiol protease</keyword>
<evidence type="ECO:0000256" key="6">
    <source>
        <dbReference type="SAM" id="MobiDB-lite"/>
    </source>
</evidence>
<feature type="compositionally biased region" description="Polar residues" evidence="6">
    <location>
        <begin position="231"/>
        <end position="245"/>
    </location>
</feature>
<accession>A0A395RSR8</accession>
<comment type="caution">
    <text evidence="8">The sequence shown here is derived from an EMBL/GenBank/DDBJ whole genome shotgun (WGS) entry which is preliminary data.</text>
</comment>
<evidence type="ECO:0000256" key="3">
    <source>
        <dbReference type="ARBA" id="ARBA00022801"/>
    </source>
</evidence>
<dbReference type="STRING" id="5514.A0A395RSR8"/>
<keyword evidence="9" id="KW-1185">Reference proteome</keyword>
<dbReference type="EMBL" id="PXOF01000135">
    <property type="protein sequence ID" value="RGP63190.1"/>
    <property type="molecule type" value="Genomic_DNA"/>
</dbReference>
<feature type="region of interest" description="Disordered" evidence="6">
    <location>
        <begin position="576"/>
        <end position="638"/>
    </location>
</feature>
<dbReference type="Pfam" id="PF02902">
    <property type="entry name" value="Peptidase_C48"/>
    <property type="match status" value="1"/>
</dbReference>
<keyword evidence="2" id="KW-0645">Protease</keyword>
<dbReference type="Gene3D" id="3.40.395.10">
    <property type="entry name" value="Adenoviral Proteinase, Chain A"/>
    <property type="match status" value="1"/>
</dbReference>
<dbReference type="SUPFAM" id="SSF54001">
    <property type="entry name" value="Cysteine proteinases"/>
    <property type="match status" value="1"/>
</dbReference>
<evidence type="ECO:0000259" key="7">
    <source>
        <dbReference type="PROSITE" id="PS50600"/>
    </source>
</evidence>
<evidence type="ECO:0000313" key="9">
    <source>
        <dbReference type="Proteomes" id="UP000266152"/>
    </source>
</evidence>
<feature type="compositionally biased region" description="Low complexity" evidence="6">
    <location>
        <begin position="282"/>
        <end position="292"/>
    </location>
</feature>
<evidence type="ECO:0000313" key="8">
    <source>
        <dbReference type="EMBL" id="RGP63190.1"/>
    </source>
</evidence>
<feature type="coiled-coil region" evidence="5">
    <location>
        <begin position="750"/>
        <end position="777"/>
    </location>
</feature>
<proteinExistence type="inferred from homology"/>
<dbReference type="AlphaFoldDB" id="A0A395RSR8"/>
<feature type="compositionally biased region" description="Polar residues" evidence="6">
    <location>
        <begin position="592"/>
        <end position="601"/>
    </location>
</feature>
<feature type="domain" description="Ubiquitin-like protease family profile" evidence="7">
    <location>
        <begin position="290"/>
        <end position="515"/>
    </location>
</feature>
<evidence type="ECO:0000256" key="4">
    <source>
        <dbReference type="ARBA" id="ARBA00022807"/>
    </source>
</evidence>
<dbReference type="GO" id="GO:0006508">
    <property type="term" value="P:proteolysis"/>
    <property type="evidence" value="ECO:0007669"/>
    <property type="project" value="UniProtKB-KW"/>
</dbReference>
<evidence type="ECO:0000256" key="2">
    <source>
        <dbReference type="ARBA" id="ARBA00022670"/>
    </source>
</evidence>
<dbReference type="InterPro" id="IPR003653">
    <property type="entry name" value="Peptidase_C48_C"/>
</dbReference>
<evidence type="ECO:0000256" key="5">
    <source>
        <dbReference type="SAM" id="Coils"/>
    </source>
</evidence>
<dbReference type="Proteomes" id="UP000266152">
    <property type="component" value="Unassembled WGS sequence"/>
</dbReference>
<protein>
    <submittedName>
        <fullName evidence="8">Sentrin sumo-specific</fullName>
    </submittedName>
</protein>